<accession>A0A1W2BVU8</accession>
<keyword evidence="3" id="KW-1133">Transmembrane helix</keyword>
<keyword evidence="3" id="KW-0472">Membrane</keyword>
<dbReference type="SMART" id="SM00028">
    <property type="entry name" value="TPR"/>
    <property type="match status" value="6"/>
</dbReference>
<dbReference type="InterPro" id="IPR011990">
    <property type="entry name" value="TPR-like_helical_dom_sf"/>
</dbReference>
<evidence type="ECO:0000313" key="5">
    <source>
        <dbReference type="Proteomes" id="UP000192418"/>
    </source>
</evidence>
<dbReference type="PANTHER" id="PTHR45586">
    <property type="entry name" value="TPR REPEAT-CONTAINING PROTEIN PA4667"/>
    <property type="match status" value="1"/>
</dbReference>
<dbReference type="Proteomes" id="UP000192418">
    <property type="component" value="Unassembled WGS sequence"/>
</dbReference>
<dbReference type="STRING" id="1121400.SAMN02746065_109168"/>
<dbReference type="PANTHER" id="PTHR45586:SF1">
    <property type="entry name" value="LIPOPOLYSACCHARIDE ASSEMBLY PROTEIN B"/>
    <property type="match status" value="1"/>
</dbReference>
<keyword evidence="5" id="KW-1185">Reference proteome</keyword>
<dbReference type="SUPFAM" id="SSF48452">
    <property type="entry name" value="TPR-like"/>
    <property type="match status" value="1"/>
</dbReference>
<feature type="transmembrane region" description="Helical" evidence="3">
    <location>
        <begin position="7"/>
        <end position="27"/>
    </location>
</feature>
<keyword evidence="3" id="KW-0812">Transmembrane</keyword>
<reference evidence="4 5" key="1">
    <citation type="submission" date="2017-04" db="EMBL/GenBank/DDBJ databases">
        <authorList>
            <person name="Afonso C.L."/>
            <person name="Miller P.J."/>
            <person name="Scott M.A."/>
            <person name="Spackman E."/>
            <person name="Goraichik I."/>
            <person name="Dimitrov K.M."/>
            <person name="Suarez D.L."/>
            <person name="Swayne D.E."/>
        </authorList>
    </citation>
    <scope>NUCLEOTIDE SEQUENCE [LARGE SCALE GENOMIC DNA]</scope>
    <source>
        <strain evidence="4 5">DSM 3385</strain>
    </source>
</reference>
<proteinExistence type="predicted"/>
<evidence type="ECO:0000256" key="1">
    <source>
        <dbReference type="ARBA" id="ARBA00022737"/>
    </source>
</evidence>
<dbReference type="AlphaFoldDB" id="A0A1W2BVU8"/>
<dbReference type="EMBL" id="FWXY01000009">
    <property type="protein sequence ID" value="SMC76836.1"/>
    <property type="molecule type" value="Genomic_DNA"/>
</dbReference>
<evidence type="ECO:0000256" key="2">
    <source>
        <dbReference type="ARBA" id="ARBA00022803"/>
    </source>
</evidence>
<evidence type="ECO:0000313" key="4">
    <source>
        <dbReference type="EMBL" id="SMC76836.1"/>
    </source>
</evidence>
<evidence type="ECO:0000256" key="3">
    <source>
        <dbReference type="SAM" id="Phobius"/>
    </source>
</evidence>
<sequence length="523" mass="61032">MKRQKNTLVIILSIYAILMLWLTLLLLSRYQYQGGIRAYEMKEYDQATSHLFAAKKILPQKIADILGKRDLFRIHTALGKTLYQQALILIKQTAVGTTRRENLKSAYALFKQGHEFLKTAVAHDPLSYRTMFWYAKITAKVAALQPYFDSHLPPNTYDPLPVFQKAAALRPAGITVRYEMAHYYHGKQMTEKLKEMVEEIATIYPMSHGYLKTQSWFDADVKIYFRKGCLKALAAGTTPRETLSILSSISLGDGQVDAAINYYQRSMGYKPHLNSAVTHRYLAGLYFKKGDMDQSFALFLKALDRSKDLKGELNSIYRRFRSEKKFDEFLQFIRYVEAHRPHSSVEKMILVRCFMDMGQLEMAKARLERMNAQQPTAHAWYLLANIAEKQKDWDAMELASQRATVLENSNSQYHYYFCRALQRKKKHERAEIAVTRALETAKKKTAGLYNHRAWIRWTLKNYPGAIEDWRQCLELHPDNSIYYFNIARSFHQQSMDIKAMNYARRAHELAPDNKKYQDWILQL</sequence>
<keyword evidence="1" id="KW-0677">Repeat</keyword>
<gene>
    <name evidence="4" type="ORF">SAMN02746065_109168</name>
</gene>
<dbReference type="InterPro" id="IPR019734">
    <property type="entry name" value="TPR_rpt"/>
</dbReference>
<protein>
    <submittedName>
        <fullName evidence="4">Tetratricopeptide repeat-containing protein</fullName>
    </submittedName>
</protein>
<organism evidence="4 5">
    <name type="scientific">Desulfocicer vacuolatum DSM 3385</name>
    <dbReference type="NCBI Taxonomy" id="1121400"/>
    <lineage>
        <taxon>Bacteria</taxon>
        <taxon>Pseudomonadati</taxon>
        <taxon>Thermodesulfobacteriota</taxon>
        <taxon>Desulfobacteria</taxon>
        <taxon>Desulfobacterales</taxon>
        <taxon>Desulfobacteraceae</taxon>
        <taxon>Desulfocicer</taxon>
    </lineage>
</organism>
<dbReference type="RefSeq" id="WP_084069091.1">
    <property type="nucleotide sequence ID" value="NZ_FWXY01000009.1"/>
</dbReference>
<dbReference type="InterPro" id="IPR051012">
    <property type="entry name" value="CellSynth/LPSAsmb/PSIAsmb"/>
</dbReference>
<keyword evidence="2" id="KW-0802">TPR repeat</keyword>
<name>A0A1W2BVU8_9BACT</name>
<dbReference type="OrthoDB" id="5419108at2"/>
<dbReference type="Gene3D" id="1.25.40.10">
    <property type="entry name" value="Tetratricopeptide repeat domain"/>
    <property type="match status" value="3"/>
</dbReference>